<dbReference type="EMBL" id="PZKE01000024">
    <property type="protein sequence ID" value="PTE12885.1"/>
    <property type="molecule type" value="Genomic_DNA"/>
</dbReference>
<reference evidence="2 3" key="1">
    <citation type="submission" date="2018-03" db="EMBL/GenBank/DDBJ databases">
        <title>Rhodobacter blasticus.</title>
        <authorList>
            <person name="Meyer T.E."/>
            <person name="Miller S."/>
            <person name="Lodha T."/>
            <person name="Gandham S."/>
            <person name="Chintalapati S."/>
            <person name="Chintalapati V.R."/>
        </authorList>
    </citation>
    <scope>NUCLEOTIDE SEQUENCE [LARGE SCALE GENOMIC DNA]</scope>
    <source>
        <strain evidence="2 3">DSM 2131</strain>
    </source>
</reference>
<dbReference type="AlphaFoldDB" id="A0A2T4J4T6"/>
<proteinExistence type="predicted"/>
<feature type="chain" id="PRO_5015599245" description="DUF3108 domain-containing protein" evidence="1">
    <location>
        <begin position="24"/>
        <end position="193"/>
    </location>
</feature>
<dbReference type="Proteomes" id="UP000241362">
    <property type="component" value="Unassembled WGS sequence"/>
</dbReference>
<name>A0A2T4J4T6_FUSBL</name>
<accession>A0A2T4J4T6</accession>
<evidence type="ECO:0000313" key="2">
    <source>
        <dbReference type="EMBL" id="PTE12885.1"/>
    </source>
</evidence>
<keyword evidence="1" id="KW-0732">Signal</keyword>
<organism evidence="2 3">
    <name type="scientific">Fuscovulum blasticum DSM 2131</name>
    <dbReference type="NCBI Taxonomy" id="1188250"/>
    <lineage>
        <taxon>Bacteria</taxon>
        <taxon>Pseudomonadati</taxon>
        <taxon>Pseudomonadota</taxon>
        <taxon>Alphaproteobacteria</taxon>
        <taxon>Rhodobacterales</taxon>
        <taxon>Paracoccaceae</taxon>
        <taxon>Pseudogemmobacter</taxon>
    </lineage>
</organism>
<comment type="caution">
    <text evidence="2">The sequence shown here is derived from an EMBL/GenBank/DDBJ whole genome shotgun (WGS) entry which is preliminary data.</text>
</comment>
<feature type="signal peptide" evidence="1">
    <location>
        <begin position="1"/>
        <end position="23"/>
    </location>
</feature>
<evidence type="ECO:0000256" key="1">
    <source>
        <dbReference type="SAM" id="SignalP"/>
    </source>
</evidence>
<sequence length="193" mass="21545">MEIRVIRSIVFALCLTLPLPSLAECLADVQLPLDLTFNGNVHSEILANEGDIIRYRQYDFERKKFMEMTVQAGIFVLLADKYPGDAATFHWSTFLPGRKDIVPGAKFHAEASVTRPEVAQPNSYVLDVNVLGAEDLNILGCHFPVMKIMVTNREGKKPALVVTKWLHMPTLITLRGEFIEGGVLHVNEVTAIN</sequence>
<evidence type="ECO:0008006" key="4">
    <source>
        <dbReference type="Google" id="ProtNLM"/>
    </source>
</evidence>
<protein>
    <recommendedName>
        <fullName evidence="4">DUF3108 domain-containing protein</fullName>
    </recommendedName>
</protein>
<gene>
    <name evidence="2" type="ORF">C5F44_16125</name>
</gene>
<keyword evidence="3" id="KW-1185">Reference proteome</keyword>
<evidence type="ECO:0000313" key="3">
    <source>
        <dbReference type="Proteomes" id="UP000241362"/>
    </source>
</evidence>